<dbReference type="InterPro" id="IPR012332">
    <property type="entry name" value="Autotransporter_pectin_lyase_C"/>
</dbReference>
<dbReference type="InterPro" id="IPR006315">
    <property type="entry name" value="OM_autotransptr_brl_dom"/>
</dbReference>
<gene>
    <name evidence="4" type="ORF">RAS12_11385</name>
</gene>
<keyword evidence="1" id="KW-0732">Signal</keyword>
<evidence type="ECO:0000259" key="3">
    <source>
        <dbReference type="PROSITE" id="PS51208"/>
    </source>
</evidence>
<dbReference type="Gene3D" id="2.160.20.20">
    <property type="match status" value="1"/>
</dbReference>
<dbReference type="SUPFAM" id="SSF51126">
    <property type="entry name" value="Pectin lyase-like"/>
    <property type="match status" value="1"/>
</dbReference>
<name>A0ABY9M7I2_9BURK</name>
<dbReference type="PANTHER" id="PTHR35037">
    <property type="entry name" value="C-TERMINAL REGION OF AIDA-LIKE PROTEIN"/>
    <property type="match status" value="1"/>
</dbReference>
<proteinExistence type="predicted"/>
<accession>A0ABY9M7I2</accession>
<reference evidence="4 5" key="1">
    <citation type="submission" date="2023-08" db="EMBL/GenBank/DDBJ databases">
        <title>Achromobacter seleniivolatilans sp. nov., isolated from seleniferous soil.</title>
        <authorList>
            <person name="Zhang S."/>
            <person name="Li K."/>
            <person name="Peng J."/>
            <person name="Zhao Q."/>
            <person name="Wang H."/>
            <person name="Guo Y."/>
        </authorList>
    </citation>
    <scope>NUCLEOTIDE SEQUENCE [LARGE SCALE GENOMIC DNA]</scope>
    <source>
        <strain evidence="4 5">R39</strain>
    </source>
</reference>
<dbReference type="NCBIfam" id="TIGR04393">
    <property type="entry name" value="rpt_T5SS_PEPC"/>
    <property type="match status" value="5"/>
</dbReference>
<dbReference type="CDD" id="cd01344">
    <property type="entry name" value="PL2_Passenger_AT"/>
    <property type="match status" value="1"/>
</dbReference>
<evidence type="ECO:0000256" key="2">
    <source>
        <dbReference type="SAM" id="MobiDB-lite"/>
    </source>
</evidence>
<dbReference type="Pfam" id="PF03797">
    <property type="entry name" value="Autotransporter"/>
    <property type="match status" value="1"/>
</dbReference>
<keyword evidence="5" id="KW-1185">Reference proteome</keyword>
<evidence type="ECO:0000313" key="4">
    <source>
        <dbReference type="EMBL" id="WMD22946.1"/>
    </source>
</evidence>
<dbReference type="PROSITE" id="PS51208">
    <property type="entry name" value="AUTOTRANSPORTER"/>
    <property type="match status" value="1"/>
</dbReference>
<dbReference type="InterPro" id="IPR051551">
    <property type="entry name" value="Autotransporter_adhesion"/>
</dbReference>
<dbReference type="SMART" id="SM00869">
    <property type="entry name" value="Autotransporter"/>
    <property type="match status" value="1"/>
</dbReference>
<dbReference type="InterPro" id="IPR043990">
    <property type="entry name" value="AC_1"/>
</dbReference>
<dbReference type="NCBIfam" id="TIGR01414">
    <property type="entry name" value="autotrans_barl"/>
    <property type="match status" value="1"/>
</dbReference>
<dbReference type="InterPro" id="IPR036709">
    <property type="entry name" value="Autotransporte_beta_dom_sf"/>
</dbReference>
<protein>
    <submittedName>
        <fullName evidence="4">Autotransporter outer membrane beta-barrel domain-containing protein</fullName>
    </submittedName>
</protein>
<feature type="domain" description="Autotransporter" evidence="3">
    <location>
        <begin position="856"/>
        <end position="1133"/>
    </location>
</feature>
<dbReference type="Pfam" id="PF18883">
    <property type="entry name" value="AC_1"/>
    <property type="match status" value="1"/>
</dbReference>
<dbReference type="InterPro" id="IPR005546">
    <property type="entry name" value="Autotransporte_beta"/>
</dbReference>
<organism evidence="4 5">
    <name type="scientific">Achromobacter seleniivolatilans</name>
    <dbReference type="NCBI Taxonomy" id="3047478"/>
    <lineage>
        <taxon>Bacteria</taxon>
        <taxon>Pseudomonadati</taxon>
        <taxon>Pseudomonadota</taxon>
        <taxon>Betaproteobacteria</taxon>
        <taxon>Burkholderiales</taxon>
        <taxon>Alcaligenaceae</taxon>
        <taxon>Achromobacter</taxon>
    </lineage>
</organism>
<dbReference type="RefSeq" id="WP_306948397.1">
    <property type="nucleotide sequence ID" value="NZ_CP132976.1"/>
</dbReference>
<dbReference type="PANTHER" id="PTHR35037:SF3">
    <property type="entry name" value="C-TERMINAL REGION OF AIDA-LIKE PROTEIN"/>
    <property type="match status" value="1"/>
</dbReference>
<evidence type="ECO:0000313" key="5">
    <source>
        <dbReference type="Proteomes" id="UP001234798"/>
    </source>
</evidence>
<dbReference type="SUPFAM" id="SSF103515">
    <property type="entry name" value="Autotransporter"/>
    <property type="match status" value="1"/>
</dbReference>
<dbReference type="Proteomes" id="UP001234798">
    <property type="component" value="Chromosome"/>
</dbReference>
<sequence length="1133" mass="114589">MTSSARADNINNDIVVSGVNGGDRPSPWEVDSIRLGSNAGASGSLTITDGGTVTTPSYGYIGDAAGSTGSVSVTGPDSAWHSGTINVGLGADSTGSLTITDQGTVTSTGVVVGIGKGSTGTVDVTGPGTSLAVDGVLWVGFNGDGTVNVENGGSVSSSSATVGLGSTGTVNVSGPDSTLNIAGKLSVASGTDSQGNLYIRDGGKVDANEIRIGNNVDTANQGAVGSVLVDGAGSQLTSTNMLQVGGSGVGRMTVSDGGLVNSGNGSISSSGSEGSFVHVTGNGSAWNNNNLTVGDYSDDHPTSNLMVDQGGKVVTGDTGTVYAAGAATISGAGSAWEINGELQSNGSIVVADGGRISSNVKADGAYADNRIGTGILSAGTRPPSVLVTGSGSSLNFDHGDLYIAEGMAGSLVVEAGGEVNVSANATSHIGSAHAKYGDSIGQVLVEGAGSTWRSGNLELGRGAQDMFDEDITHSGHGSLSIVDGGTVHSSSVALGTGPGNSSGTVYVSGASSLLDNAGTLHVGQEGTGDFTIMEEGHVRSSGDVVLAQAAGSTGTLNIGSGNKAGTLDATRVQGGEGVATINFNHTDATDFDAQMNGNLTVNKVNTGTVRLLGQSNYTGTTTVNGGTLQAGAAGVFSGNSGYKTGPAATLDMGGFDQKIASLENAGVVAFAGNMNPSARSAPMAGATLTVSGDYVGNGGALLMNTALGSDDSVTDRLVVGGNTSGETFVQVKNAGGAGAATDNGIELISVAGVSNGTFALQGRAVAGLYDYQLYQGGKTTPDDGNWYLRSEADPKNPGTPEVPGMPEIPGTPGQPGKPTLRPEPGAYLGNQNAALRMFQHTMHDRVGEPGLTARKDDGDGYATWMRVQTSKLNSGKTGGQIDVDTNTTVMQLGAEKQFDAGTGRLHAGVMGGYGRATTDAKSNITGHKARGIVDGKNIGIYGTWFQNPSSPEGAYVDTWLQYGDFDNTVKGDHLGSEKYKSRTWSGSLEAGYAFKVHQGERYGVYLEPQAQVIHTDYRSDDVREENGTRVQSGKAGGTTTRLGARVYARSSDTSSNRIQPFAEVNWWSGGNKSSIAMDGERLSHDLPKNILETKVGAQFEIGRGWSGYGSVGYQQGSNSFSDVSGQAGVKFSW</sequence>
<dbReference type="EMBL" id="CP132976">
    <property type="protein sequence ID" value="WMD22946.1"/>
    <property type="molecule type" value="Genomic_DNA"/>
</dbReference>
<dbReference type="InterPro" id="IPR011050">
    <property type="entry name" value="Pectin_lyase_fold/virulence"/>
</dbReference>
<dbReference type="InterPro" id="IPR030895">
    <property type="entry name" value="T5SS_PEPC_rpt"/>
</dbReference>
<evidence type="ECO:0000256" key="1">
    <source>
        <dbReference type="ARBA" id="ARBA00022729"/>
    </source>
</evidence>
<dbReference type="InterPro" id="IPR013425">
    <property type="entry name" value="Autotrns_rpt"/>
</dbReference>
<dbReference type="Gene3D" id="2.40.128.130">
    <property type="entry name" value="Autotransporter beta-domain"/>
    <property type="match status" value="1"/>
</dbReference>
<dbReference type="NCBIfam" id="TIGR02601">
    <property type="entry name" value="autotrns_rpt"/>
    <property type="match status" value="1"/>
</dbReference>
<feature type="region of interest" description="Disordered" evidence="2">
    <location>
        <begin position="782"/>
        <end position="823"/>
    </location>
</feature>